<dbReference type="OrthoDB" id="1938944at2759"/>
<dbReference type="AlphaFoldDB" id="A0A835IP41"/>
<comment type="caution">
    <text evidence="1">The sequence shown here is derived from an EMBL/GenBank/DDBJ whole genome shotgun (WGS) entry which is preliminary data.</text>
</comment>
<protein>
    <submittedName>
        <fullName evidence="1">Uncharacterized protein</fullName>
    </submittedName>
</protein>
<name>A0A835IP41_9MAGN</name>
<dbReference type="Proteomes" id="UP000631114">
    <property type="component" value="Unassembled WGS sequence"/>
</dbReference>
<dbReference type="EMBL" id="JADFTS010000002">
    <property type="protein sequence ID" value="KAF9620789.1"/>
    <property type="molecule type" value="Genomic_DNA"/>
</dbReference>
<reference evidence="1 2" key="1">
    <citation type="submission" date="2020-10" db="EMBL/GenBank/DDBJ databases">
        <title>The Coptis chinensis genome and diversification of protoberbering-type alkaloids.</title>
        <authorList>
            <person name="Wang B."/>
            <person name="Shu S."/>
            <person name="Song C."/>
            <person name="Liu Y."/>
        </authorList>
    </citation>
    <scope>NUCLEOTIDE SEQUENCE [LARGE SCALE GENOMIC DNA]</scope>
    <source>
        <strain evidence="1">HL-2020</strain>
        <tissue evidence="1">Leaf</tissue>
    </source>
</reference>
<evidence type="ECO:0000313" key="2">
    <source>
        <dbReference type="Proteomes" id="UP000631114"/>
    </source>
</evidence>
<gene>
    <name evidence="1" type="ORF">IFM89_014624</name>
</gene>
<sequence length="160" mass="18407">MLCLRSFCFNGSEFMHELLSSCPVLDTLSIRNCGLHETDSLVITATQLKHLEIDMILSCEDHCLREKNCKIGIYTPMLKSLKCRDHISNEYSIKDLSSLDEADIYMEVRKSYFEAAEEDVLIRFDWKKEFSMNVKKLLGGLCNAKSLTLSAWFVEVCFKS</sequence>
<proteinExistence type="predicted"/>
<evidence type="ECO:0000313" key="1">
    <source>
        <dbReference type="EMBL" id="KAF9620789.1"/>
    </source>
</evidence>
<organism evidence="1 2">
    <name type="scientific">Coptis chinensis</name>
    <dbReference type="NCBI Taxonomy" id="261450"/>
    <lineage>
        <taxon>Eukaryota</taxon>
        <taxon>Viridiplantae</taxon>
        <taxon>Streptophyta</taxon>
        <taxon>Embryophyta</taxon>
        <taxon>Tracheophyta</taxon>
        <taxon>Spermatophyta</taxon>
        <taxon>Magnoliopsida</taxon>
        <taxon>Ranunculales</taxon>
        <taxon>Ranunculaceae</taxon>
        <taxon>Coptidoideae</taxon>
        <taxon>Coptis</taxon>
    </lineage>
</organism>
<keyword evidence="2" id="KW-1185">Reference proteome</keyword>
<dbReference type="PANTHER" id="PTHR31900">
    <property type="entry name" value="F-BOX/RNI SUPERFAMILY PROTEIN-RELATED"/>
    <property type="match status" value="1"/>
</dbReference>
<dbReference type="PANTHER" id="PTHR31900:SF30">
    <property type="entry name" value="SUPERFAMILY PROTEIN, PUTATIVE-RELATED"/>
    <property type="match status" value="1"/>
</dbReference>
<dbReference type="InterPro" id="IPR050232">
    <property type="entry name" value="FBL13/AtMIF1-like"/>
</dbReference>
<accession>A0A835IP41</accession>